<sequence length="277" mass="28648">MNFLNHLTGATRVIAIVGDPIAQVKSPAGVTQALRERGRDAIVVPFHVATPDLPAFLAGVTAAKNFDGLIVTVPHKFDVTRVCAATTDRAAFLGAVNILRRDAKGGWFGDQVDGIGFVEAARAVGCKPEGRRALMAGAGGAGSAIALALLESGVGELAIHDDDTTRRDALIGRLRARHGGKVAVGSADPAGFDVVVNATPSGMRDGDPLPFDVSHLSRSAFVGDVITAPAVTPLIEAARRIGCHTQVGVGMFAAVCERMVDFLLADGPLAMNGQERG</sequence>
<dbReference type="KEGG" id="rgu:A4W93_20055"/>
<dbReference type="EMBL" id="CP015118">
    <property type="protein sequence ID" value="ARN22005.1"/>
    <property type="molecule type" value="Genomic_DNA"/>
</dbReference>
<dbReference type="InterPro" id="IPR036291">
    <property type="entry name" value="NAD(P)-bd_dom_sf"/>
</dbReference>
<dbReference type="GO" id="GO:0004764">
    <property type="term" value="F:shikimate 3-dehydrogenase (NADP+) activity"/>
    <property type="evidence" value="ECO:0007669"/>
    <property type="project" value="InterPro"/>
</dbReference>
<reference evidence="5 6" key="1">
    <citation type="submission" date="2016-04" db="EMBL/GenBank/DDBJ databases">
        <title>Complete genome sequence of natural rubber-degrading, novel Gram-negative bacterium, Rhizobacter gummiphilus strain NS21.</title>
        <authorList>
            <person name="Tabata M."/>
            <person name="Kasai D."/>
            <person name="Fukuda M."/>
        </authorList>
    </citation>
    <scope>NUCLEOTIDE SEQUENCE [LARGE SCALE GENOMIC DNA]</scope>
    <source>
        <strain evidence="5 6">NS21</strain>
    </source>
</reference>
<evidence type="ECO:0000256" key="3">
    <source>
        <dbReference type="ARBA" id="ARBA00023141"/>
    </source>
</evidence>
<name>A0A1W6LCM3_9BURK</name>
<keyword evidence="2" id="KW-0560">Oxidoreductase</keyword>
<accession>A0A1W6LCM3</accession>
<dbReference type="GO" id="GO:0019632">
    <property type="term" value="P:shikimate metabolic process"/>
    <property type="evidence" value="ECO:0007669"/>
    <property type="project" value="TreeGrafter"/>
</dbReference>
<dbReference type="GO" id="GO:0050661">
    <property type="term" value="F:NADP binding"/>
    <property type="evidence" value="ECO:0007669"/>
    <property type="project" value="TreeGrafter"/>
</dbReference>
<dbReference type="Gene3D" id="3.40.50.720">
    <property type="entry name" value="NAD(P)-binding Rossmann-like Domain"/>
    <property type="match status" value="1"/>
</dbReference>
<dbReference type="RefSeq" id="WP_085752301.1">
    <property type="nucleotide sequence ID" value="NZ_BSPR01000006.1"/>
</dbReference>
<dbReference type="InterPro" id="IPR022893">
    <property type="entry name" value="Shikimate_DH_fam"/>
</dbReference>
<dbReference type="SUPFAM" id="SSF51735">
    <property type="entry name" value="NAD(P)-binding Rossmann-fold domains"/>
    <property type="match status" value="1"/>
</dbReference>
<evidence type="ECO:0000256" key="2">
    <source>
        <dbReference type="ARBA" id="ARBA00023002"/>
    </source>
</evidence>
<keyword evidence="3" id="KW-0028">Amino-acid biosynthesis</keyword>
<keyword evidence="6" id="KW-1185">Reference proteome</keyword>
<evidence type="ECO:0000259" key="4">
    <source>
        <dbReference type="Pfam" id="PF08501"/>
    </source>
</evidence>
<protein>
    <submittedName>
        <fullName evidence="5">Shikimate dehydrogenase</fullName>
    </submittedName>
</protein>
<organism evidence="5 6">
    <name type="scientific">Piscinibacter gummiphilus</name>
    <dbReference type="NCBI Taxonomy" id="946333"/>
    <lineage>
        <taxon>Bacteria</taxon>
        <taxon>Pseudomonadati</taxon>
        <taxon>Pseudomonadota</taxon>
        <taxon>Betaproteobacteria</taxon>
        <taxon>Burkholderiales</taxon>
        <taxon>Sphaerotilaceae</taxon>
        <taxon>Piscinibacter</taxon>
    </lineage>
</organism>
<dbReference type="GO" id="GO:0005829">
    <property type="term" value="C:cytosol"/>
    <property type="evidence" value="ECO:0007669"/>
    <property type="project" value="TreeGrafter"/>
</dbReference>
<evidence type="ECO:0000313" key="5">
    <source>
        <dbReference type="EMBL" id="ARN22005.1"/>
    </source>
</evidence>
<dbReference type="AlphaFoldDB" id="A0A1W6LCM3"/>
<evidence type="ECO:0000256" key="1">
    <source>
        <dbReference type="ARBA" id="ARBA00004871"/>
    </source>
</evidence>
<dbReference type="Gene3D" id="3.40.50.10860">
    <property type="entry name" value="Leucine Dehydrogenase, chain A, domain 1"/>
    <property type="match status" value="1"/>
</dbReference>
<dbReference type="Proteomes" id="UP000193427">
    <property type="component" value="Chromosome"/>
</dbReference>
<dbReference type="STRING" id="946333.A4W93_20055"/>
<dbReference type="SUPFAM" id="SSF53223">
    <property type="entry name" value="Aminoacid dehydrogenase-like, N-terminal domain"/>
    <property type="match status" value="1"/>
</dbReference>
<evidence type="ECO:0000313" key="6">
    <source>
        <dbReference type="Proteomes" id="UP000193427"/>
    </source>
</evidence>
<keyword evidence="3" id="KW-0057">Aromatic amino acid biosynthesis</keyword>
<dbReference type="InterPro" id="IPR046346">
    <property type="entry name" value="Aminoacid_DH-like_N_sf"/>
</dbReference>
<dbReference type="OrthoDB" id="3609723at2"/>
<proteinExistence type="predicted"/>
<dbReference type="PANTHER" id="PTHR21089">
    <property type="entry name" value="SHIKIMATE DEHYDROGENASE"/>
    <property type="match status" value="1"/>
</dbReference>
<dbReference type="Pfam" id="PF08501">
    <property type="entry name" value="Shikimate_dh_N"/>
    <property type="match status" value="1"/>
</dbReference>
<dbReference type="InterPro" id="IPR013708">
    <property type="entry name" value="Shikimate_DH-bd_N"/>
</dbReference>
<gene>
    <name evidence="5" type="ORF">A4W93_20055</name>
</gene>
<dbReference type="PANTHER" id="PTHR21089:SF1">
    <property type="entry name" value="BIFUNCTIONAL 3-DEHYDROQUINATE DEHYDRATASE_SHIKIMATE DEHYDROGENASE, CHLOROPLASTIC"/>
    <property type="match status" value="1"/>
</dbReference>
<dbReference type="GO" id="GO:0009423">
    <property type="term" value="P:chorismate biosynthetic process"/>
    <property type="evidence" value="ECO:0007669"/>
    <property type="project" value="TreeGrafter"/>
</dbReference>
<dbReference type="GO" id="GO:0009073">
    <property type="term" value="P:aromatic amino acid family biosynthetic process"/>
    <property type="evidence" value="ECO:0007669"/>
    <property type="project" value="UniProtKB-KW"/>
</dbReference>
<feature type="domain" description="Shikimate dehydrogenase substrate binding N-terminal" evidence="4">
    <location>
        <begin position="16"/>
        <end position="98"/>
    </location>
</feature>
<comment type="pathway">
    <text evidence="1">Metabolic intermediate biosynthesis; chorismate biosynthesis; chorismate from D-erythrose 4-phosphate and phosphoenolpyruvate: step 4/7.</text>
</comment>